<keyword evidence="2" id="KW-1185">Reference proteome</keyword>
<name>A0A8J2J8Z1_9HEXA</name>
<gene>
    <name evidence="1" type="ORF">AFUS01_LOCUS4596</name>
</gene>
<dbReference type="AlphaFoldDB" id="A0A8J2J8Z1"/>
<evidence type="ECO:0000313" key="2">
    <source>
        <dbReference type="Proteomes" id="UP000708208"/>
    </source>
</evidence>
<dbReference type="Proteomes" id="UP000708208">
    <property type="component" value="Unassembled WGS sequence"/>
</dbReference>
<dbReference type="EMBL" id="CAJVCH010028689">
    <property type="protein sequence ID" value="CAG7704743.1"/>
    <property type="molecule type" value="Genomic_DNA"/>
</dbReference>
<organism evidence="1 2">
    <name type="scientific">Allacma fusca</name>
    <dbReference type="NCBI Taxonomy" id="39272"/>
    <lineage>
        <taxon>Eukaryota</taxon>
        <taxon>Metazoa</taxon>
        <taxon>Ecdysozoa</taxon>
        <taxon>Arthropoda</taxon>
        <taxon>Hexapoda</taxon>
        <taxon>Collembola</taxon>
        <taxon>Symphypleona</taxon>
        <taxon>Sminthuridae</taxon>
        <taxon>Allacma</taxon>
    </lineage>
</organism>
<comment type="caution">
    <text evidence="1">The sequence shown here is derived from an EMBL/GenBank/DDBJ whole genome shotgun (WGS) entry which is preliminary data.</text>
</comment>
<evidence type="ECO:0000313" key="1">
    <source>
        <dbReference type="EMBL" id="CAG7704743.1"/>
    </source>
</evidence>
<sequence>MPGCTGDRITRTSEDNATCLFELGLEGCSGKVTVASVMFCNVKGQPFIRSAGSCGGACSESYDTRGRDFFWCNVGNTSVWEYCSPKPGTDAFGEDCKEDCKDYGFDTRRQKAILYGGINFQGKYLTIDSATHSQCLNMGNDDDLSFNFYQMINSIDLNSSNPVTCLLLYDNVGCTGNFITISNWDNTGCHRNLRNCNWDNKVTSVSFCNVRLPPKILEPKGLQGDICKNACDTRGDAYFSCHLQNGSRSLCSPRPGQNHLGDFCSDNCSNGGMGLPQKAILYVKKGFQDEHLIFHNYTYLLSGFVLVWCGTSFAEYHTQKAVLYDQKHFKGNQVTISSAETIRCINLEQINSTAHFNKKLTSIDLKGSCLQLFESIVCQGDFLEGHLKNGAIDFCLPRPGQDVLGNDCEENCLTAVSLEMLSEDRSTGTNTMTLNICVMGVFILSITLNSY</sequence>
<protein>
    <submittedName>
        <fullName evidence="1">Uncharacterized protein</fullName>
    </submittedName>
</protein>
<reference evidence="1" key="1">
    <citation type="submission" date="2021-06" db="EMBL/GenBank/DDBJ databases">
        <authorList>
            <person name="Hodson N. C."/>
            <person name="Mongue J. A."/>
            <person name="Jaron S. K."/>
        </authorList>
    </citation>
    <scope>NUCLEOTIDE SEQUENCE</scope>
</reference>
<proteinExistence type="predicted"/>
<accession>A0A8J2J8Z1</accession>